<dbReference type="Gene3D" id="2.60.120.200">
    <property type="match status" value="1"/>
</dbReference>
<feature type="compositionally biased region" description="Polar residues" evidence="8">
    <location>
        <begin position="57"/>
        <end position="75"/>
    </location>
</feature>
<evidence type="ECO:0000256" key="6">
    <source>
        <dbReference type="ARBA" id="ARBA00023119"/>
    </source>
</evidence>
<dbReference type="PANTHER" id="PTHR24637:SF421">
    <property type="entry name" value="CUTICLE COLLAGEN DPY-2"/>
    <property type="match status" value="1"/>
</dbReference>
<feature type="compositionally biased region" description="Basic and acidic residues" evidence="8">
    <location>
        <begin position="451"/>
        <end position="460"/>
    </location>
</feature>
<sequence>MHLGAQRTRSGHVSAAATWNFLLLLSVCSAVSAKNNYSAQGVDILYQLGLTNQSRTDISSNGTASPHTTSTNGPQPLNIPVPGYGVVFNATSLYEIPANSLFHSDFGVEFSFVISLSSWRANNAFVFSVKDSRDRLRFGIQLLSQKVIVYTAEKSTSYFNHKWKDGQQHAFAVGVRAQSVSFYEDCGAVQQREQTLGRSQRLGESGNLFTLGRMNSKAVPFIGKVCQLDIYPSAQAAANYCNYLKKQCRLADTYRSSFLGSGLDLEANDSPSNPSTMPPVGVLATHQQLSNKVPTTDQLLPSNQVNIQSSTLSPRTELYPRKQDHIFTLKPSTSPSTFLFEPNSLTQATLSRQAQGLTHSRTFSTTKMEFAKESEPKADTDHTEISTKEGRNSKNLHVEDFTALTSPIMQTQAIEGLRDNFRHSDLGPQQTHRVLQSHPKVNGTTLYREHQVDSSEHHGLDGSYEDQDYGGYDYGFEEPEIFYEYEDGLNGPKGEPGPPGPPGPPGLPGPPGKRGSRGPPGPQGKPGQPGPPGPKGSKGDPGLSPGQAPPGQKGDRGPPGPPGPKGFPGPPV</sequence>
<feature type="compositionally biased region" description="Low complexity" evidence="8">
    <location>
        <begin position="540"/>
        <end position="552"/>
    </location>
</feature>
<dbReference type="AlphaFoldDB" id="A0A3Q2CDU5"/>
<feature type="compositionally biased region" description="Pro residues" evidence="8">
    <location>
        <begin position="519"/>
        <end position="534"/>
    </location>
</feature>
<evidence type="ECO:0000313" key="10">
    <source>
        <dbReference type="Ensembl" id="ENSCVAP00000003171.1"/>
    </source>
</evidence>
<keyword evidence="4 9" id="KW-0732">Signal</keyword>
<dbReference type="InterPro" id="IPR013320">
    <property type="entry name" value="ConA-like_dom_sf"/>
</dbReference>
<evidence type="ECO:0000256" key="8">
    <source>
        <dbReference type="SAM" id="MobiDB-lite"/>
    </source>
</evidence>
<evidence type="ECO:0000256" key="7">
    <source>
        <dbReference type="ARBA" id="ARBA00023180"/>
    </source>
</evidence>
<organism evidence="10 11">
    <name type="scientific">Cyprinodon variegatus</name>
    <name type="common">Sheepshead minnow</name>
    <dbReference type="NCBI Taxonomy" id="28743"/>
    <lineage>
        <taxon>Eukaryota</taxon>
        <taxon>Metazoa</taxon>
        <taxon>Chordata</taxon>
        <taxon>Craniata</taxon>
        <taxon>Vertebrata</taxon>
        <taxon>Euteleostomi</taxon>
        <taxon>Actinopterygii</taxon>
        <taxon>Neopterygii</taxon>
        <taxon>Teleostei</taxon>
        <taxon>Neoteleostei</taxon>
        <taxon>Acanthomorphata</taxon>
        <taxon>Ovalentaria</taxon>
        <taxon>Atherinomorphae</taxon>
        <taxon>Cyprinodontiformes</taxon>
        <taxon>Cyprinodontidae</taxon>
        <taxon>Cyprinodon</taxon>
    </lineage>
</organism>
<reference evidence="10" key="2">
    <citation type="submission" date="2025-09" db="UniProtKB">
        <authorList>
            <consortium name="Ensembl"/>
        </authorList>
    </citation>
    <scope>IDENTIFICATION</scope>
</reference>
<dbReference type="FunFam" id="2.60.120.200:FF:000085">
    <property type="entry name" value="collagen alpha-1(XXVII) chain isoform X1"/>
    <property type="match status" value="1"/>
</dbReference>
<dbReference type="SUPFAM" id="SSF49899">
    <property type="entry name" value="Concanavalin A-like lectins/glucanases"/>
    <property type="match status" value="1"/>
</dbReference>
<keyword evidence="2" id="KW-0964">Secreted</keyword>
<dbReference type="STRING" id="28743.ENSCVAP00000003171"/>
<keyword evidence="7" id="KW-0325">Glycoprotein</keyword>
<feature type="signal peptide" evidence="9">
    <location>
        <begin position="1"/>
        <end position="33"/>
    </location>
</feature>
<keyword evidence="11" id="KW-1185">Reference proteome</keyword>
<comment type="subcellular location">
    <subcellularLocation>
        <location evidence="1">Secreted</location>
        <location evidence="1">Extracellular space</location>
        <location evidence="1">Extracellular matrix</location>
    </subcellularLocation>
</comment>
<dbReference type="Pfam" id="PF01391">
    <property type="entry name" value="Collagen"/>
    <property type="match status" value="1"/>
</dbReference>
<protein>
    <recommendedName>
        <fullName evidence="12">Laminin G domain-containing protein</fullName>
    </recommendedName>
</protein>
<evidence type="ECO:0000256" key="9">
    <source>
        <dbReference type="SAM" id="SignalP"/>
    </source>
</evidence>
<evidence type="ECO:0000256" key="4">
    <source>
        <dbReference type="ARBA" id="ARBA00022729"/>
    </source>
</evidence>
<keyword evidence="6" id="KW-0176">Collagen</keyword>
<evidence type="ECO:0000313" key="11">
    <source>
        <dbReference type="Proteomes" id="UP000265020"/>
    </source>
</evidence>
<dbReference type="PANTHER" id="PTHR24637">
    <property type="entry name" value="COLLAGEN"/>
    <property type="match status" value="1"/>
</dbReference>
<feature type="compositionally biased region" description="Pro residues" evidence="8">
    <location>
        <begin position="495"/>
        <end position="511"/>
    </location>
</feature>
<evidence type="ECO:0000256" key="5">
    <source>
        <dbReference type="ARBA" id="ARBA00022737"/>
    </source>
</evidence>
<feature type="chain" id="PRO_5018602045" description="Laminin G domain-containing protein" evidence="9">
    <location>
        <begin position="34"/>
        <end position="572"/>
    </location>
</feature>
<feature type="region of interest" description="Disordered" evidence="8">
    <location>
        <begin position="451"/>
        <end position="474"/>
    </location>
</feature>
<dbReference type="Ensembl" id="ENSCVAT00000010479.1">
    <property type="protein sequence ID" value="ENSCVAP00000003171.1"/>
    <property type="gene ID" value="ENSCVAG00000004336.1"/>
</dbReference>
<reference evidence="10" key="1">
    <citation type="submission" date="2025-08" db="UniProtKB">
        <authorList>
            <consortium name="Ensembl"/>
        </authorList>
    </citation>
    <scope>IDENTIFICATION</scope>
</reference>
<dbReference type="GO" id="GO:0005581">
    <property type="term" value="C:collagen trimer"/>
    <property type="evidence" value="ECO:0007669"/>
    <property type="project" value="UniProtKB-KW"/>
</dbReference>
<accession>A0A3Q2CDU5</accession>
<dbReference type="InterPro" id="IPR008160">
    <property type="entry name" value="Collagen"/>
</dbReference>
<proteinExistence type="predicted"/>
<feature type="region of interest" description="Disordered" evidence="8">
    <location>
        <begin position="486"/>
        <end position="572"/>
    </location>
</feature>
<feature type="compositionally biased region" description="Pro residues" evidence="8">
    <location>
        <begin position="558"/>
        <end position="572"/>
    </location>
</feature>
<dbReference type="OMA" id="ANCGGVQ"/>
<keyword evidence="5" id="KW-0677">Repeat</keyword>
<evidence type="ECO:0000256" key="2">
    <source>
        <dbReference type="ARBA" id="ARBA00022525"/>
    </source>
</evidence>
<feature type="region of interest" description="Disordered" evidence="8">
    <location>
        <begin position="57"/>
        <end position="76"/>
    </location>
</feature>
<evidence type="ECO:0008006" key="12">
    <source>
        <dbReference type="Google" id="ProtNLM"/>
    </source>
</evidence>
<name>A0A3Q2CDU5_CYPVA</name>
<keyword evidence="3" id="KW-0272">Extracellular matrix</keyword>
<evidence type="ECO:0000256" key="1">
    <source>
        <dbReference type="ARBA" id="ARBA00004498"/>
    </source>
</evidence>
<dbReference type="GeneTree" id="ENSGT00940000163514"/>
<evidence type="ECO:0000256" key="3">
    <source>
        <dbReference type="ARBA" id="ARBA00022530"/>
    </source>
</evidence>
<dbReference type="Proteomes" id="UP000265020">
    <property type="component" value="Unassembled WGS sequence"/>
</dbReference>